<dbReference type="EMBL" id="FLUL01000001">
    <property type="protein sequence ID" value="SBW01228.1"/>
    <property type="molecule type" value="Genomic_DNA"/>
</dbReference>
<reference evidence="12" key="1">
    <citation type="submission" date="2016-04" db="EMBL/GenBank/DDBJ databases">
        <authorList>
            <person name="Evans L.H."/>
            <person name="Alamgir A."/>
            <person name="Owens N."/>
            <person name="Weber N.D."/>
            <person name="Virtaneva K."/>
            <person name="Barbian K."/>
            <person name="Babar A."/>
            <person name="Rosenke K."/>
        </authorList>
    </citation>
    <scope>NUCLEOTIDE SEQUENCE</scope>
    <source>
        <strain evidence="13">86-1</strain>
        <strain evidence="12">86-2</strain>
    </source>
</reference>
<dbReference type="InterPro" id="IPR002052">
    <property type="entry name" value="DNA_methylase_N6_adenine_CS"/>
</dbReference>
<feature type="domain" description="DUF7814" evidence="11">
    <location>
        <begin position="241"/>
        <end position="466"/>
    </location>
</feature>
<dbReference type="PROSITE" id="PS00092">
    <property type="entry name" value="N6_MTASE"/>
    <property type="match status" value="1"/>
</dbReference>
<dbReference type="EMBL" id="FLUM01000003">
    <property type="protein sequence ID" value="SBW02674.1"/>
    <property type="molecule type" value="Genomic_DNA"/>
</dbReference>
<evidence type="ECO:0000256" key="1">
    <source>
        <dbReference type="ARBA" id="ARBA00011900"/>
    </source>
</evidence>
<dbReference type="Pfam" id="PF25120">
    <property type="entry name" value="DUF7814"/>
    <property type="match status" value="1"/>
</dbReference>
<dbReference type="PRINTS" id="PR00507">
    <property type="entry name" value="N12N6MTFRASE"/>
</dbReference>
<dbReference type="Gene3D" id="3.40.50.150">
    <property type="entry name" value="Vaccinia Virus protein VP39"/>
    <property type="match status" value="2"/>
</dbReference>
<feature type="domain" description="TaqI-like C-terminal specificity" evidence="9">
    <location>
        <begin position="1032"/>
        <end position="1182"/>
    </location>
</feature>
<dbReference type="EC" id="2.1.1.72" evidence="1"/>
<evidence type="ECO:0000256" key="5">
    <source>
        <dbReference type="ARBA" id="ARBA00022747"/>
    </source>
</evidence>
<dbReference type="Pfam" id="PF23653">
    <property type="entry name" value="DUF7149"/>
    <property type="match status" value="1"/>
</dbReference>
<dbReference type="GO" id="GO:0009007">
    <property type="term" value="F:site-specific DNA-methyltransferase (adenine-specific) activity"/>
    <property type="evidence" value="ECO:0007669"/>
    <property type="project" value="UniProtKB-EC"/>
</dbReference>
<evidence type="ECO:0000259" key="10">
    <source>
        <dbReference type="Pfam" id="PF23653"/>
    </source>
</evidence>
<accession>A0A212JP99</accession>
<evidence type="ECO:0000259" key="8">
    <source>
        <dbReference type="Pfam" id="PF07669"/>
    </source>
</evidence>
<keyword evidence="2" id="KW-0489">Methyltransferase</keyword>
<dbReference type="InterPro" id="IPR011639">
    <property type="entry name" value="MethylTrfase_TaqI-like_dom"/>
</dbReference>
<evidence type="ECO:0000256" key="4">
    <source>
        <dbReference type="ARBA" id="ARBA00022691"/>
    </source>
</evidence>
<proteinExistence type="predicted"/>
<feature type="domain" description="Type II methyltransferase M.TaqI-like" evidence="8">
    <location>
        <begin position="785"/>
        <end position="915"/>
    </location>
</feature>
<evidence type="ECO:0000313" key="13">
    <source>
        <dbReference type="EMBL" id="SBW02674.1"/>
    </source>
</evidence>
<dbReference type="InterPro" id="IPR056716">
    <property type="entry name" value="DUF7814"/>
</dbReference>
<keyword evidence="6" id="KW-0238">DNA-binding</keyword>
<keyword evidence="4" id="KW-0949">S-adenosyl-L-methionine</keyword>
<sequence>MKTPKQALNPAFLKQKPDRKEIELFKQEFISLLDKINDTESEEFHKNLIIDFLNSVYYKNNHYINTYGRTDLVIHNEKDTKSPVGVLIEVKKPTNKSEMISKENLNAKAFQELVLYYLRERKANKNLELRYLIITNINEWFIFDAQDFKKLFYDDKKFVDLFEQFQNKRSDDSSTNHFYKEIASPQIEKVKDQIPYTHFDIRDYDKIMRNKDKEDDRKLIALYKFLSPIHLLKLSFAKDYNELNKEFYAELLHILGLEEVKEKSQKFIVRKSQGKRDNGSIIENAINELDAMDKLSMLSNIKQYGNTYEDQLYNVALDLSITWVNRVLFLKLLEAQIIKYHDGNKKYSFLSTDKIEGYDDLNSLFFQILARKEDERRDGNLKEKFSHVPYLNSSLFEPTELEGYTIAISGLQDKAKIELYSKSVLKIKGQVDKRLTPLEYLLKFLDAYDFSSESSEDIQEEDKALISASVLGLIFEKINGYKDGSFFTPSFVTMFMCRDTITRTVIQKFNETKGWECKTIIDLHNKISDIKEANEIFNSIRLCDPAVGSGHFLVSSLNEMIYLKSELGILTDREGKLLRGYKISVENDELIVSDNEYGIFKYNPHHHESQRVQETLFHEKQTIIENCLFGVDLNPNSVKICQLRLWIELLKHTYYITKTNRLETLPNIDINIKCGNSLISRFGLDENLKPILRGLNISILEYKEAVNNYRNAHNKQDKKRLEQFIKEIKTNLKTEISKNDKNSKSLFKAKKELSDLTAPDLFERTPKEKKALQKKIDLAQNAVGKYSAIIEEIKNNKIFQNAFEWRIEFPEVLNEDGDFIGFDAIIGNPPYIQLQSMGEITDIYQKMEFETFERTGDIYCLFYELGNNILRKNCFLSFITSNKWMRAGYGESMRRYFVEQTNPVLLVDFAGINVFDEATVDVNILMFQKDKNRQQTEACIVKKEGIKDLSVFIRQNSVNCEFKSNDSWIILSPVEQSIKMKVEAIGVPLKDWRDIQINYGVKTGFNEAFVIDGQKREELIKEDPKSAEIIRPILRGRDIKRYGYEFANLWLINTHNGVKEKNIKAIDVEDYPAVKKHLDKFYPELEKRQDKGYTPYNLRNCAYIEDFYKQKIIWGEISDKSKFALDNEAFFPEATSFLMVGDKLKYILAMLNSRLGEWVFNQIGTTTGVGTNRWKKYTLEKLSVKMPTELEQIHVEQMIDNIIETHSIDEIEKLDKYICQLYKLSQEEVEFIENL</sequence>
<comment type="catalytic activity">
    <reaction evidence="7">
        <text>a 2'-deoxyadenosine in DNA + S-adenosyl-L-methionine = an N(6)-methyl-2'-deoxyadenosine in DNA + S-adenosyl-L-homocysteine + H(+)</text>
        <dbReference type="Rhea" id="RHEA:15197"/>
        <dbReference type="Rhea" id="RHEA-COMP:12418"/>
        <dbReference type="Rhea" id="RHEA-COMP:12419"/>
        <dbReference type="ChEBI" id="CHEBI:15378"/>
        <dbReference type="ChEBI" id="CHEBI:57856"/>
        <dbReference type="ChEBI" id="CHEBI:59789"/>
        <dbReference type="ChEBI" id="CHEBI:90615"/>
        <dbReference type="ChEBI" id="CHEBI:90616"/>
        <dbReference type="EC" id="2.1.1.72"/>
    </reaction>
</comment>
<evidence type="ECO:0000256" key="6">
    <source>
        <dbReference type="ARBA" id="ARBA00023125"/>
    </source>
</evidence>
<evidence type="ECO:0000313" key="12">
    <source>
        <dbReference type="EMBL" id="SBW01228.1"/>
    </source>
</evidence>
<dbReference type="GO" id="GO:0003677">
    <property type="term" value="F:DNA binding"/>
    <property type="evidence" value="ECO:0007669"/>
    <property type="project" value="UniProtKB-KW"/>
</dbReference>
<dbReference type="InterPro" id="IPR050953">
    <property type="entry name" value="N4_N6_ade-DNA_methylase"/>
</dbReference>
<dbReference type="InterPro" id="IPR055573">
    <property type="entry name" value="DUF7149"/>
</dbReference>
<dbReference type="Pfam" id="PF07669">
    <property type="entry name" value="Eco57I"/>
    <property type="match status" value="2"/>
</dbReference>
<evidence type="ECO:0000256" key="7">
    <source>
        <dbReference type="ARBA" id="ARBA00047942"/>
    </source>
</evidence>
<organism evidence="12">
    <name type="scientific">uncultured Dysgonomonas sp</name>
    <dbReference type="NCBI Taxonomy" id="206096"/>
    <lineage>
        <taxon>Bacteria</taxon>
        <taxon>Pseudomonadati</taxon>
        <taxon>Bacteroidota</taxon>
        <taxon>Bacteroidia</taxon>
        <taxon>Bacteroidales</taxon>
        <taxon>Dysgonomonadaceae</taxon>
        <taxon>Dysgonomonas</taxon>
        <taxon>environmental samples</taxon>
    </lineage>
</organism>
<evidence type="ECO:0000259" key="9">
    <source>
        <dbReference type="Pfam" id="PF12950"/>
    </source>
</evidence>
<dbReference type="SUPFAM" id="SSF53335">
    <property type="entry name" value="S-adenosyl-L-methionine-dependent methyltransferases"/>
    <property type="match status" value="1"/>
</dbReference>
<dbReference type="InterPro" id="IPR025931">
    <property type="entry name" value="TaqI_C"/>
</dbReference>
<dbReference type="RefSeq" id="WP_252638435.1">
    <property type="nucleotide sequence ID" value="NZ_CABQQB010000008.1"/>
</dbReference>
<feature type="domain" description="Type II methyltransferase M.TaqI-like" evidence="8">
    <location>
        <begin position="626"/>
        <end position="752"/>
    </location>
</feature>
<dbReference type="AlphaFoldDB" id="A0A212JP99"/>
<keyword evidence="3" id="KW-0808">Transferase</keyword>
<dbReference type="InterPro" id="IPR029063">
    <property type="entry name" value="SAM-dependent_MTases_sf"/>
</dbReference>
<dbReference type="GO" id="GO:0009307">
    <property type="term" value="P:DNA restriction-modification system"/>
    <property type="evidence" value="ECO:0007669"/>
    <property type="project" value="UniProtKB-KW"/>
</dbReference>
<dbReference type="PANTHER" id="PTHR33841:SF1">
    <property type="entry name" value="DNA METHYLTRANSFERASE A"/>
    <property type="match status" value="1"/>
</dbReference>
<protein>
    <recommendedName>
        <fullName evidence="1">site-specific DNA-methyltransferase (adenine-specific)</fullName>
        <ecNumber evidence="1">2.1.1.72</ecNumber>
    </recommendedName>
</protein>
<evidence type="ECO:0000256" key="2">
    <source>
        <dbReference type="ARBA" id="ARBA00022603"/>
    </source>
</evidence>
<name>A0A212JP99_9BACT</name>
<dbReference type="Pfam" id="PF12950">
    <property type="entry name" value="TaqI_C"/>
    <property type="match status" value="1"/>
</dbReference>
<dbReference type="GO" id="GO:0032259">
    <property type="term" value="P:methylation"/>
    <property type="evidence" value="ECO:0007669"/>
    <property type="project" value="UniProtKB-KW"/>
</dbReference>
<feature type="domain" description="DUF7149" evidence="10">
    <location>
        <begin position="3"/>
        <end position="239"/>
    </location>
</feature>
<dbReference type="PANTHER" id="PTHR33841">
    <property type="entry name" value="DNA METHYLTRANSFERASE YEEA-RELATED"/>
    <property type="match status" value="1"/>
</dbReference>
<evidence type="ECO:0000256" key="3">
    <source>
        <dbReference type="ARBA" id="ARBA00022679"/>
    </source>
</evidence>
<evidence type="ECO:0000259" key="11">
    <source>
        <dbReference type="Pfam" id="PF25120"/>
    </source>
</evidence>
<gene>
    <name evidence="13" type="ORF">KL86DYS1_30374</name>
    <name evidence="12" type="ORF">KL86DYS2_11989</name>
</gene>
<keyword evidence="5" id="KW-0680">Restriction system</keyword>